<feature type="transmembrane region" description="Helical" evidence="1">
    <location>
        <begin position="98"/>
        <end position="115"/>
    </location>
</feature>
<gene>
    <name evidence="2" type="ORF">IO89_18520</name>
</gene>
<dbReference type="eggNOG" id="ENOG50347T8">
    <property type="taxonomic scope" value="Bacteria"/>
</dbReference>
<evidence type="ECO:0000313" key="2">
    <source>
        <dbReference type="EMBL" id="KFC18126.1"/>
    </source>
</evidence>
<proteinExistence type="predicted"/>
<name>A0A085B6N1_9FLAO</name>
<dbReference type="STRING" id="421072.SAMN04488097_3932"/>
<sequence length="117" mass="12859">MNEEFNELFDIKEDKKEISNLPVPKQNVLVHSIIRVVILIIASVLTLGILFVAALGGEIGFAILALAIVIAWFGIMIAEAKNLRKQNKNDLADANNMIIVLAVVTVLCLFAYIATMH</sequence>
<reference evidence="2 3" key="1">
    <citation type="submission" date="2014-07" db="EMBL/GenBank/DDBJ databases">
        <title>Epilithonimonas lactis LMG 22401 Genome.</title>
        <authorList>
            <person name="Pipes S.E."/>
            <person name="Stropko S.J."/>
        </authorList>
    </citation>
    <scope>NUCLEOTIDE SEQUENCE [LARGE SCALE GENOMIC DNA]</scope>
    <source>
        <strain evidence="2 3">LMG 24401</strain>
    </source>
</reference>
<organism evidence="2 3">
    <name type="scientific">Epilithonimonas lactis</name>
    <dbReference type="NCBI Taxonomy" id="421072"/>
    <lineage>
        <taxon>Bacteria</taxon>
        <taxon>Pseudomonadati</taxon>
        <taxon>Bacteroidota</taxon>
        <taxon>Flavobacteriia</taxon>
        <taxon>Flavobacteriales</taxon>
        <taxon>Weeksellaceae</taxon>
        <taxon>Chryseobacterium group</taxon>
        <taxon>Epilithonimonas</taxon>
    </lineage>
</organism>
<keyword evidence="1" id="KW-1133">Transmembrane helix</keyword>
<evidence type="ECO:0000313" key="3">
    <source>
        <dbReference type="Proteomes" id="UP000028623"/>
    </source>
</evidence>
<keyword evidence="3" id="KW-1185">Reference proteome</keyword>
<feature type="transmembrane region" description="Helical" evidence="1">
    <location>
        <begin position="33"/>
        <end position="53"/>
    </location>
</feature>
<accession>A0A085B6N1</accession>
<keyword evidence="1" id="KW-0472">Membrane</keyword>
<evidence type="ECO:0000256" key="1">
    <source>
        <dbReference type="SAM" id="Phobius"/>
    </source>
</evidence>
<dbReference type="AlphaFoldDB" id="A0A085B6N1"/>
<comment type="caution">
    <text evidence="2">The sequence shown here is derived from an EMBL/GenBank/DDBJ whole genome shotgun (WGS) entry which is preliminary data.</text>
</comment>
<dbReference type="RefSeq" id="WP_034979103.1">
    <property type="nucleotide sequence ID" value="NZ_FOFI01000007.1"/>
</dbReference>
<keyword evidence="1" id="KW-0812">Transmembrane</keyword>
<protein>
    <submittedName>
        <fullName evidence="2">Uncharacterized protein</fullName>
    </submittedName>
</protein>
<dbReference type="Proteomes" id="UP000028623">
    <property type="component" value="Unassembled WGS sequence"/>
</dbReference>
<feature type="transmembrane region" description="Helical" evidence="1">
    <location>
        <begin position="59"/>
        <end position="78"/>
    </location>
</feature>
<dbReference type="EMBL" id="JPLY01000008">
    <property type="protein sequence ID" value="KFC18126.1"/>
    <property type="molecule type" value="Genomic_DNA"/>
</dbReference>
<dbReference type="OrthoDB" id="1272271at2"/>